<name>A0A0A8YM35_ARUDO</name>
<reference evidence="1" key="2">
    <citation type="journal article" date="2015" name="Data Brief">
        <title>Shoot transcriptome of the giant reed, Arundo donax.</title>
        <authorList>
            <person name="Barrero R.A."/>
            <person name="Guerrero F.D."/>
            <person name="Moolhuijzen P."/>
            <person name="Goolsby J.A."/>
            <person name="Tidwell J."/>
            <person name="Bellgard S.E."/>
            <person name="Bellgard M.I."/>
        </authorList>
    </citation>
    <scope>NUCLEOTIDE SEQUENCE</scope>
    <source>
        <tissue evidence="1">Shoot tissue taken approximately 20 cm above the soil surface</tissue>
    </source>
</reference>
<proteinExistence type="predicted"/>
<organism evidence="1">
    <name type="scientific">Arundo donax</name>
    <name type="common">Giant reed</name>
    <name type="synonym">Donax arundinaceus</name>
    <dbReference type="NCBI Taxonomy" id="35708"/>
    <lineage>
        <taxon>Eukaryota</taxon>
        <taxon>Viridiplantae</taxon>
        <taxon>Streptophyta</taxon>
        <taxon>Embryophyta</taxon>
        <taxon>Tracheophyta</taxon>
        <taxon>Spermatophyta</taxon>
        <taxon>Magnoliopsida</taxon>
        <taxon>Liliopsida</taxon>
        <taxon>Poales</taxon>
        <taxon>Poaceae</taxon>
        <taxon>PACMAD clade</taxon>
        <taxon>Arundinoideae</taxon>
        <taxon>Arundineae</taxon>
        <taxon>Arundo</taxon>
    </lineage>
</organism>
<dbReference type="EMBL" id="GBRH01270296">
    <property type="protein sequence ID" value="JAD27599.1"/>
    <property type="molecule type" value="Transcribed_RNA"/>
</dbReference>
<accession>A0A0A8YM35</accession>
<protein>
    <submittedName>
        <fullName evidence="1">Uncharacterized protein</fullName>
    </submittedName>
</protein>
<evidence type="ECO:0000313" key="1">
    <source>
        <dbReference type="EMBL" id="JAD27599.1"/>
    </source>
</evidence>
<sequence length="46" mass="5475">MMVVKNFIQIFRTFTLELLQMIHALAIWQPVGRSHITDIDKTAIWF</sequence>
<dbReference type="AlphaFoldDB" id="A0A0A8YM35"/>
<reference evidence="1" key="1">
    <citation type="submission" date="2014-09" db="EMBL/GenBank/DDBJ databases">
        <authorList>
            <person name="Magalhaes I.L.F."/>
            <person name="Oliveira U."/>
            <person name="Santos F.R."/>
            <person name="Vidigal T.H.D.A."/>
            <person name="Brescovit A.D."/>
            <person name="Santos A.J."/>
        </authorList>
    </citation>
    <scope>NUCLEOTIDE SEQUENCE</scope>
    <source>
        <tissue evidence="1">Shoot tissue taken approximately 20 cm above the soil surface</tissue>
    </source>
</reference>